<sequence length="244" mass="27973">MELDNLGGVEEPLLGAVGSNREHTARRRHVKLSMYRIINMGVVMIIGTTKAILSFLGQSVTPTALEWVGGVLLAVGLYYLGLYEEVADPRWAWLFEKDYSQDFGYYFVRAILIFIGAFTFCTFSSGLTFGVVIYTLGILNLYAKYTGVNFWSCMLVFVFNGIFTVLGFRIYAYLEKVRFIRRTIIRTWAWISRGQSTPKHFPWWLDAFTTISAAILSLLLFYFRLLDMYLAAVQALVRRLPPEE</sequence>
<evidence type="ECO:0000313" key="3">
    <source>
        <dbReference type="Proteomes" id="UP001497453"/>
    </source>
</evidence>
<feature type="transmembrane region" description="Helical" evidence="1">
    <location>
        <begin position="64"/>
        <end position="82"/>
    </location>
</feature>
<keyword evidence="3" id="KW-1185">Reference proteome</keyword>
<gene>
    <name evidence="2" type="ORF">GFSPODELE1_LOCUS1443</name>
</gene>
<feature type="transmembrane region" description="Helical" evidence="1">
    <location>
        <begin position="37"/>
        <end position="58"/>
    </location>
</feature>
<evidence type="ECO:0000256" key="1">
    <source>
        <dbReference type="SAM" id="Phobius"/>
    </source>
</evidence>
<evidence type="ECO:0000313" key="2">
    <source>
        <dbReference type="EMBL" id="CAL1697019.1"/>
    </source>
</evidence>
<keyword evidence="1" id="KW-0812">Transmembrane</keyword>
<feature type="transmembrane region" description="Helical" evidence="1">
    <location>
        <begin position="103"/>
        <end position="136"/>
    </location>
</feature>
<keyword evidence="1" id="KW-1133">Transmembrane helix</keyword>
<accession>A0ABP1CQT8</accession>
<organism evidence="2 3">
    <name type="scientific">Somion occarium</name>
    <dbReference type="NCBI Taxonomy" id="3059160"/>
    <lineage>
        <taxon>Eukaryota</taxon>
        <taxon>Fungi</taxon>
        <taxon>Dikarya</taxon>
        <taxon>Basidiomycota</taxon>
        <taxon>Agaricomycotina</taxon>
        <taxon>Agaricomycetes</taxon>
        <taxon>Polyporales</taxon>
        <taxon>Cerrenaceae</taxon>
        <taxon>Somion</taxon>
    </lineage>
</organism>
<reference evidence="3" key="1">
    <citation type="submission" date="2024-04" db="EMBL/GenBank/DDBJ databases">
        <authorList>
            <person name="Shaw F."/>
            <person name="Minotto A."/>
        </authorList>
    </citation>
    <scope>NUCLEOTIDE SEQUENCE [LARGE SCALE GENOMIC DNA]</scope>
</reference>
<protein>
    <submittedName>
        <fullName evidence="2">Uncharacterized protein</fullName>
    </submittedName>
</protein>
<dbReference type="EMBL" id="OZ037944">
    <property type="protein sequence ID" value="CAL1697019.1"/>
    <property type="molecule type" value="Genomic_DNA"/>
</dbReference>
<feature type="transmembrane region" description="Helical" evidence="1">
    <location>
        <begin position="148"/>
        <end position="172"/>
    </location>
</feature>
<keyword evidence="1" id="KW-0472">Membrane</keyword>
<proteinExistence type="predicted"/>
<dbReference type="Proteomes" id="UP001497453">
    <property type="component" value="Chromosome 1"/>
</dbReference>
<name>A0ABP1CQT8_9APHY</name>
<feature type="transmembrane region" description="Helical" evidence="1">
    <location>
        <begin position="203"/>
        <end position="223"/>
    </location>
</feature>